<keyword evidence="3" id="KW-0645">Protease</keyword>
<dbReference type="Proteomes" id="UP001597083">
    <property type="component" value="Unassembled WGS sequence"/>
</dbReference>
<name>A0ABW3CAQ4_9ACTN</name>
<comment type="cofactor">
    <cofactor evidence="1">
        <name>Zn(2+)</name>
        <dbReference type="ChEBI" id="CHEBI:29105"/>
    </cofactor>
</comment>
<gene>
    <name evidence="11" type="ORF">ACFQ07_02210</name>
</gene>
<dbReference type="GO" id="GO:0004180">
    <property type="term" value="F:carboxypeptidase activity"/>
    <property type="evidence" value="ECO:0007669"/>
    <property type="project" value="UniProtKB-KW"/>
</dbReference>
<feature type="non-terminal residue" evidence="11">
    <location>
        <position position="658"/>
    </location>
</feature>
<keyword evidence="5 11" id="KW-0378">Hydrolase</keyword>
<evidence type="ECO:0000256" key="1">
    <source>
        <dbReference type="ARBA" id="ARBA00001947"/>
    </source>
</evidence>
<feature type="domain" description="Peptidase M14" evidence="10">
    <location>
        <begin position="22"/>
        <end position="318"/>
    </location>
</feature>
<keyword evidence="6" id="KW-0862">Zinc</keyword>
<keyword evidence="11" id="KW-0121">Carboxypeptidase</keyword>
<protein>
    <submittedName>
        <fullName evidence="11">M14 family metallopeptidase</fullName>
        <ecNumber evidence="11">3.4.17.-</ecNumber>
    </submittedName>
</protein>
<keyword evidence="12" id="KW-1185">Reference proteome</keyword>
<dbReference type="PANTHER" id="PTHR11705:SF143">
    <property type="entry name" value="SLL0236 PROTEIN"/>
    <property type="match status" value="1"/>
</dbReference>
<evidence type="ECO:0000256" key="6">
    <source>
        <dbReference type="ARBA" id="ARBA00022833"/>
    </source>
</evidence>
<dbReference type="EC" id="3.4.17.-" evidence="11"/>
<evidence type="ECO:0000256" key="7">
    <source>
        <dbReference type="ARBA" id="ARBA00023049"/>
    </source>
</evidence>
<dbReference type="Pfam" id="PF00246">
    <property type="entry name" value="Peptidase_M14"/>
    <property type="match status" value="1"/>
</dbReference>
<evidence type="ECO:0000313" key="11">
    <source>
        <dbReference type="EMBL" id="MFD0851022.1"/>
    </source>
</evidence>
<dbReference type="Gene3D" id="3.40.630.10">
    <property type="entry name" value="Zn peptidases"/>
    <property type="match status" value="1"/>
</dbReference>
<evidence type="ECO:0000256" key="2">
    <source>
        <dbReference type="ARBA" id="ARBA00005988"/>
    </source>
</evidence>
<keyword evidence="4" id="KW-0479">Metal-binding</keyword>
<proteinExistence type="inferred from homology"/>
<evidence type="ECO:0000256" key="8">
    <source>
        <dbReference type="PROSITE-ProRule" id="PRU01379"/>
    </source>
</evidence>
<sequence>MDGKDVTQRTKAALQQEESVFRPYSGPGNIREEILQVARDNPGIAKAVDIGRSGEGKPITAIRLSKDVSRLRDGQRPAVIYQATQHAREWITPEMVRRLLHHYVDGYGTNAELTRIVNTTDLWFVPVVNVDGYDLTFQEGFRLWRKNTRDNNGNGQIDQQEGVDLNRNFAYKWGYDNEGSSPSPTSETYRGPAPMSEPETKVQDALFKRLRPKYMLNYHSAAELLLHGVGWQTLTRSPDDIIHEALLGTNQDNTSVPGYVPQLGAQLYTTNGETDGHADNYYGTLAITPEMATCVSAANSDPDDEVEPGDCGSIFEFPDNEALVQAEFAKNIPLALAIAKSSHRPDEPVSPIGATTPDIEIDDFPVSLGSSQEVRANVRRSLGGKVMRYRINGRNQRTSSVKEWRGGERYGDENDHYYGEYRGTVKGQKPGDRVEVWFEGVKKGKRVASQKFTYTVRDAGRADVVVIADEDYTGVNPTYPAGTNAPRYAQEYSDLIRSAGHRAHVWDIDKGGAPHDLGVLSHFKGAVWYLGDNRLTQDEADEPVRSVIGDFPDSQVADRAKDTVLSIRSFLNEGGKLLYSGETSGYNGPLAQSNGGGIYYGLKGHPERPCFLSTSFRDDCELLSDDFLQYWLGAYDRAVVGAPTQFTGAGRPFDGTNA</sequence>
<evidence type="ECO:0000313" key="12">
    <source>
        <dbReference type="Proteomes" id="UP001597083"/>
    </source>
</evidence>
<dbReference type="InterPro" id="IPR033810">
    <property type="entry name" value="Carboxypeptidase_T"/>
</dbReference>
<evidence type="ECO:0000256" key="4">
    <source>
        <dbReference type="ARBA" id="ARBA00022723"/>
    </source>
</evidence>
<comment type="similarity">
    <text evidence="2 8">Belongs to the peptidase M14 family.</text>
</comment>
<reference evidence="12" key="1">
    <citation type="journal article" date="2019" name="Int. J. Syst. Evol. Microbiol.">
        <title>The Global Catalogue of Microorganisms (GCM) 10K type strain sequencing project: providing services to taxonomists for standard genome sequencing and annotation.</title>
        <authorList>
            <consortium name="The Broad Institute Genomics Platform"/>
            <consortium name="The Broad Institute Genome Sequencing Center for Infectious Disease"/>
            <person name="Wu L."/>
            <person name="Ma J."/>
        </authorList>
    </citation>
    <scope>NUCLEOTIDE SEQUENCE [LARGE SCALE GENOMIC DNA]</scope>
    <source>
        <strain evidence="12">JCM 31696</strain>
    </source>
</reference>
<evidence type="ECO:0000256" key="3">
    <source>
        <dbReference type="ARBA" id="ARBA00022670"/>
    </source>
</evidence>
<dbReference type="PRINTS" id="PR00765">
    <property type="entry name" value="CRBOXYPTASEA"/>
</dbReference>
<organism evidence="11 12">
    <name type="scientific">Actinomadura adrarensis</name>
    <dbReference type="NCBI Taxonomy" id="1819600"/>
    <lineage>
        <taxon>Bacteria</taxon>
        <taxon>Bacillati</taxon>
        <taxon>Actinomycetota</taxon>
        <taxon>Actinomycetes</taxon>
        <taxon>Streptosporangiales</taxon>
        <taxon>Thermomonosporaceae</taxon>
        <taxon>Actinomadura</taxon>
    </lineage>
</organism>
<feature type="active site" description="Proton donor/acceptor" evidence="8">
    <location>
        <position position="290"/>
    </location>
</feature>
<dbReference type="CDD" id="cd03859">
    <property type="entry name" value="M14_CPT"/>
    <property type="match status" value="1"/>
</dbReference>
<comment type="caution">
    <text evidence="11">The sequence shown here is derived from an EMBL/GenBank/DDBJ whole genome shotgun (WGS) entry which is preliminary data.</text>
</comment>
<evidence type="ECO:0000256" key="5">
    <source>
        <dbReference type="ARBA" id="ARBA00022801"/>
    </source>
</evidence>
<dbReference type="InterPro" id="IPR000834">
    <property type="entry name" value="Peptidase_M14"/>
</dbReference>
<evidence type="ECO:0000256" key="9">
    <source>
        <dbReference type="SAM" id="MobiDB-lite"/>
    </source>
</evidence>
<dbReference type="SUPFAM" id="SSF53187">
    <property type="entry name" value="Zn-dependent exopeptidases"/>
    <property type="match status" value="1"/>
</dbReference>
<accession>A0ABW3CAQ4</accession>
<dbReference type="PANTHER" id="PTHR11705">
    <property type="entry name" value="PROTEASE FAMILY M14 CARBOXYPEPTIDASE A,B"/>
    <property type="match status" value="1"/>
</dbReference>
<dbReference type="InterPro" id="IPR057246">
    <property type="entry name" value="CARBOXYPEPT_ZN_1"/>
</dbReference>
<feature type="region of interest" description="Disordered" evidence="9">
    <location>
        <begin position="175"/>
        <end position="198"/>
    </location>
</feature>
<dbReference type="EMBL" id="JBHTIR010000229">
    <property type="protein sequence ID" value="MFD0851022.1"/>
    <property type="molecule type" value="Genomic_DNA"/>
</dbReference>
<evidence type="ECO:0000259" key="10">
    <source>
        <dbReference type="PROSITE" id="PS52035"/>
    </source>
</evidence>
<keyword evidence="7" id="KW-0482">Metalloprotease</keyword>
<dbReference type="PROSITE" id="PS00132">
    <property type="entry name" value="CARBOXYPEPT_ZN_1"/>
    <property type="match status" value="1"/>
</dbReference>
<feature type="compositionally biased region" description="Polar residues" evidence="9">
    <location>
        <begin position="178"/>
        <end position="188"/>
    </location>
</feature>
<dbReference type="PROSITE" id="PS52035">
    <property type="entry name" value="PEPTIDASE_M14"/>
    <property type="match status" value="1"/>
</dbReference>
<dbReference type="SMART" id="SM00631">
    <property type="entry name" value="Zn_pept"/>
    <property type="match status" value="1"/>
</dbReference>